<dbReference type="GO" id="GO:0008168">
    <property type="term" value="F:methyltransferase activity"/>
    <property type="evidence" value="ECO:0007669"/>
    <property type="project" value="UniProtKB-KW"/>
</dbReference>
<evidence type="ECO:0000256" key="3">
    <source>
        <dbReference type="PROSITE-ProRule" id="PRU00182"/>
    </source>
</evidence>
<dbReference type="SUPFAM" id="SSF55174">
    <property type="entry name" value="Alpha-L RNA-binding motif"/>
    <property type="match status" value="1"/>
</dbReference>
<dbReference type="PANTHER" id="PTHR32319">
    <property type="entry name" value="BACTERIAL HEMOLYSIN-LIKE PROTEIN"/>
    <property type="match status" value="1"/>
</dbReference>
<evidence type="ECO:0000259" key="4">
    <source>
        <dbReference type="SMART" id="SM00363"/>
    </source>
</evidence>
<keyword evidence="6" id="KW-1185">Reference proteome</keyword>
<keyword evidence="5" id="KW-0489">Methyltransferase</keyword>
<gene>
    <name evidence="5" type="ORF">SAMN05421767_10117</name>
</gene>
<dbReference type="Pfam" id="PF01479">
    <property type="entry name" value="S4"/>
    <property type="match status" value="1"/>
</dbReference>
<feature type="domain" description="RNA-binding S4" evidence="4">
    <location>
        <begin position="4"/>
        <end position="71"/>
    </location>
</feature>
<evidence type="ECO:0000313" key="6">
    <source>
        <dbReference type="Proteomes" id="UP000198556"/>
    </source>
</evidence>
<dbReference type="STRING" id="137733.SAMN05421767_10117"/>
<dbReference type="PANTHER" id="PTHR32319:SF0">
    <property type="entry name" value="BACTERIAL HEMOLYSIN-LIKE PROTEIN"/>
    <property type="match status" value="1"/>
</dbReference>
<dbReference type="AlphaFoldDB" id="A0A1H9GQJ7"/>
<dbReference type="SMART" id="SM00363">
    <property type="entry name" value="S4"/>
    <property type="match status" value="1"/>
</dbReference>
<keyword evidence="1 3" id="KW-0694">RNA-binding</keyword>
<keyword evidence="5" id="KW-0808">Transferase</keyword>
<dbReference type="GO" id="GO:0003723">
    <property type="term" value="F:RNA binding"/>
    <property type="evidence" value="ECO:0007669"/>
    <property type="project" value="UniProtKB-KW"/>
</dbReference>
<dbReference type="CDD" id="cd00165">
    <property type="entry name" value="S4"/>
    <property type="match status" value="1"/>
</dbReference>
<protein>
    <submittedName>
        <fullName evidence="5">23S rRNA (Cytidine1920-2'-O)/16S rRNA (Cytidine1409-2'-O)-methyltransferase</fullName>
    </submittedName>
</protein>
<dbReference type="NCBIfam" id="TIGR00478">
    <property type="entry name" value="tly"/>
    <property type="match status" value="1"/>
</dbReference>
<evidence type="ECO:0000256" key="1">
    <source>
        <dbReference type="ARBA" id="ARBA00022884"/>
    </source>
</evidence>
<evidence type="ECO:0000313" key="5">
    <source>
        <dbReference type="EMBL" id="SEQ52387.1"/>
    </source>
</evidence>
<dbReference type="Proteomes" id="UP000198556">
    <property type="component" value="Unassembled WGS sequence"/>
</dbReference>
<dbReference type="Pfam" id="PF01728">
    <property type="entry name" value="FtsJ"/>
    <property type="match status" value="1"/>
</dbReference>
<reference evidence="5 6" key="1">
    <citation type="submission" date="2016-10" db="EMBL/GenBank/DDBJ databases">
        <authorList>
            <person name="de Groot N.N."/>
        </authorList>
    </citation>
    <scope>NUCLEOTIDE SEQUENCE [LARGE SCALE GENOMIC DNA]</scope>
    <source>
        <strain evidence="5 6">DSM 15827</strain>
    </source>
</reference>
<dbReference type="PIRSF" id="PIRSF005578">
    <property type="entry name" value="TlyA"/>
    <property type="match status" value="1"/>
</dbReference>
<dbReference type="SUPFAM" id="SSF53335">
    <property type="entry name" value="S-adenosyl-L-methionine-dependent methyltransferases"/>
    <property type="match status" value="1"/>
</dbReference>
<dbReference type="InterPro" id="IPR002877">
    <property type="entry name" value="RNA_MeTrfase_FtsJ_dom"/>
</dbReference>
<dbReference type="RefSeq" id="WP_089745388.1">
    <property type="nucleotide sequence ID" value="NZ_FOGF01000001.1"/>
</dbReference>
<sequence>MGKERIDTLVVQQGLASSREKAKRLVMAGQIVNAVNHNRYDKPGEKVSDETQLLLKGEPLKYVSRGGLKLEKALNEFDVTVEDKILLDIGSSTGGFTDAALQNGATMSYALDVGYNQLDYKLRQDKRVMVMERQNFRYSKPEDFTEGLPDIASIDVSFISLQLILPTLKTILRSGGDVVALIKPQFEAGRERVGKKGIVSDPKVHRDVLVETLEFAQQLGYTIEELTFSPITGGTGNIEFLAHLSLQPVDQIEPELSKEWLENIDEAVKTAHYELKNKTI</sequence>
<dbReference type="GO" id="GO:0032259">
    <property type="term" value="P:methylation"/>
    <property type="evidence" value="ECO:0007669"/>
    <property type="project" value="UniProtKB-KW"/>
</dbReference>
<evidence type="ECO:0000256" key="2">
    <source>
        <dbReference type="ARBA" id="ARBA00029460"/>
    </source>
</evidence>
<organism evidence="5 6">
    <name type="scientific">Granulicatella balaenopterae</name>
    <dbReference type="NCBI Taxonomy" id="137733"/>
    <lineage>
        <taxon>Bacteria</taxon>
        <taxon>Bacillati</taxon>
        <taxon>Bacillota</taxon>
        <taxon>Bacilli</taxon>
        <taxon>Lactobacillales</taxon>
        <taxon>Carnobacteriaceae</taxon>
        <taxon>Granulicatella</taxon>
    </lineage>
</organism>
<dbReference type="InterPro" id="IPR002942">
    <property type="entry name" value="S4_RNA-bd"/>
</dbReference>
<name>A0A1H9GQJ7_9LACT</name>
<dbReference type="InterPro" id="IPR029063">
    <property type="entry name" value="SAM-dependent_MTases_sf"/>
</dbReference>
<dbReference type="InterPro" id="IPR004538">
    <property type="entry name" value="Hemolysin_A/TlyA"/>
</dbReference>
<dbReference type="InterPro" id="IPR047048">
    <property type="entry name" value="TlyA"/>
</dbReference>
<dbReference type="EMBL" id="FOGF01000001">
    <property type="protein sequence ID" value="SEQ52387.1"/>
    <property type="molecule type" value="Genomic_DNA"/>
</dbReference>
<dbReference type="Gene3D" id="3.40.50.150">
    <property type="entry name" value="Vaccinia Virus protein VP39"/>
    <property type="match status" value="1"/>
</dbReference>
<comment type="similarity">
    <text evidence="2">Belongs to the TlyA family.</text>
</comment>
<proteinExistence type="inferred from homology"/>
<dbReference type="InterPro" id="IPR036986">
    <property type="entry name" value="S4_RNA-bd_sf"/>
</dbReference>
<accession>A0A1H9GQJ7</accession>
<dbReference type="OrthoDB" id="9784736at2"/>
<dbReference type="Gene3D" id="3.10.290.10">
    <property type="entry name" value="RNA-binding S4 domain"/>
    <property type="match status" value="1"/>
</dbReference>
<dbReference type="PROSITE" id="PS50889">
    <property type="entry name" value="S4"/>
    <property type="match status" value="1"/>
</dbReference>